<dbReference type="SUPFAM" id="SSF55031">
    <property type="entry name" value="Bacterial exopeptidase dimerisation domain"/>
    <property type="match status" value="1"/>
</dbReference>
<dbReference type="InterPro" id="IPR002933">
    <property type="entry name" value="Peptidase_M20"/>
</dbReference>
<dbReference type="SUPFAM" id="SSF53187">
    <property type="entry name" value="Zn-dependent exopeptidases"/>
    <property type="match status" value="1"/>
</dbReference>
<sequence length="417" mass="44271">MIEPRLQAAGRPFAHIARLHPELTAFRRDLHAHPELGFEEVYTSGRVHEALKACGVDEIHTGIGKTGVVGVIRGRSTASGRMLGLRADMDALPMAEDNDFEWRSAKQGLMHGCGHDGHTAMLVGAARYLAETRNFDGTAVLIFQPGEEGFAGARVMIEDGLFDRFPVDSVYAMHNWPGMPAGTVGINRGAMMAAADRITIEVTGKGGHGAHAYLTVDPVVVSAHIITAVQSIVSRNVRPIDAAVVSICAVHAGDLGAMSVVPGKATLVGTVRTFSSRVQEQVERRLVELSSAVAAGFGATAQVKFERIYPATINTAPEAQFAGDVAQALVGAHNVERNMEPSMGAEDFSFMLQKKAGAYLRIGQDARGGAFLHNSKYDFNDEILPLGAALHAGLVEQGMPLAAKAGTTQNRTVSTAT</sequence>
<evidence type="ECO:0000313" key="4">
    <source>
        <dbReference type="Proteomes" id="UP001169027"/>
    </source>
</evidence>
<dbReference type="NCBIfam" id="TIGR01891">
    <property type="entry name" value="amidohydrolases"/>
    <property type="match status" value="1"/>
</dbReference>
<dbReference type="Pfam" id="PF01546">
    <property type="entry name" value="Peptidase_M20"/>
    <property type="match status" value="1"/>
</dbReference>
<evidence type="ECO:0000256" key="1">
    <source>
        <dbReference type="ARBA" id="ARBA00022801"/>
    </source>
</evidence>
<dbReference type="PIRSF" id="PIRSF005962">
    <property type="entry name" value="Pept_M20D_amidohydro"/>
    <property type="match status" value="1"/>
</dbReference>
<proteinExistence type="predicted"/>
<keyword evidence="1" id="KW-0378">Hydrolase</keyword>
<feature type="domain" description="Peptidase M20 dimerisation" evidence="2">
    <location>
        <begin position="198"/>
        <end position="292"/>
    </location>
</feature>
<dbReference type="EMBL" id="JAUKVY010000001">
    <property type="protein sequence ID" value="MDO1531019.1"/>
    <property type="molecule type" value="Genomic_DNA"/>
</dbReference>
<dbReference type="Gene3D" id="3.30.70.360">
    <property type="match status" value="1"/>
</dbReference>
<gene>
    <name evidence="3" type="ORF">Q2T77_01865</name>
</gene>
<dbReference type="PANTHER" id="PTHR11014:SF63">
    <property type="entry name" value="METALLOPEPTIDASE, PUTATIVE (AFU_ORTHOLOGUE AFUA_6G09600)-RELATED"/>
    <property type="match status" value="1"/>
</dbReference>
<dbReference type="InterPro" id="IPR017439">
    <property type="entry name" value="Amidohydrolase"/>
</dbReference>
<dbReference type="InterPro" id="IPR036264">
    <property type="entry name" value="Bact_exopeptidase_dim_dom"/>
</dbReference>
<dbReference type="Gene3D" id="3.40.630.10">
    <property type="entry name" value="Zn peptidases"/>
    <property type="match status" value="1"/>
</dbReference>
<dbReference type="CDD" id="cd05666">
    <property type="entry name" value="M20_Acy1-like"/>
    <property type="match status" value="1"/>
</dbReference>
<dbReference type="InterPro" id="IPR011650">
    <property type="entry name" value="Peptidase_M20_dimer"/>
</dbReference>
<dbReference type="RefSeq" id="WP_301802899.1">
    <property type="nucleotide sequence ID" value="NZ_JAUJZH010000001.1"/>
</dbReference>
<reference evidence="3" key="1">
    <citation type="submission" date="2023-06" db="EMBL/GenBank/DDBJ databases">
        <authorList>
            <person name="Jiang Y."/>
            <person name="Liu Q."/>
        </authorList>
    </citation>
    <scope>NUCLEOTIDE SEQUENCE</scope>
    <source>
        <strain evidence="3">CGMCC 1.12090</strain>
    </source>
</reference>
<organism evidence="3 4">
    <name type="scientific">Variovorax ginsengisoli</name>
    <dbReference type="NCBI Taxonomy" id="363844"/>
    <lineage>
        <taxon>Bacteria</taxon>
        <taxon>Pseudomonadati</taxon>
        <taxon>Pseudomonadota</taxon>
        <taxon>Betaproteobacteria</taxon>
        <taxon>Burkholderiales</taxon>
        <taxon>Comamonadaceae</taxon>
        <taxon>Variovorax</taxon>
    </lineage>
</organism>
<dbReference type="PANTHER" id="PTHR11014">
    <property type="entry name" value="PEPTIDASE M20 FAMILY MEMBER"/>
    <property type="match status" value="1"/>
</dbReference>
<name>A0ABT8RYN3_9BURK</name>
<comment type="caution">
    <text evidence="3">The sequence shown here is derived from an EMBL/GenBank/DDBJ whole genome shotgun (WGS) entry which is preliminary data.</text>
</comment>
<evidence type="ECO:0000313" key="3">
    <source>
        <dbReference type="EMBL" id="MDO1531019.1"/>
    </source>
</evidence>
<accession>A0ABT8RYN3</accession>
<evidence type="ECO:0000259" key="2">
    <source>
        <dbReference type="Pfam" id="PF07687"/>
    </source>
</evidence>
<keyword evidence="4" id="KW-1185">Reference proteome</keyword>
<dbReference type="Pfam" id="PF07687">
    <property type="entry name" value="M20_dimer"/>
    <property type="match status" value="1"/>
</dbReference>
<protein>
    <submittedName>
        <fullName evidence="3">M20 aminoacylase family protein</fullName>
    </submittedName>
</protein>
<dbReference type="Proteomes" id="UP001169027">
    <property type="component" value="Unassembled WGS sequence"/>
</dbReference>